<dbReference type="Gene3D" id="3.90.79.10">
    <property type="entry name" value="Nucleoside Triphosphate Pyrophosphohydrolase"/>
    <property type="match status" value="1"/>
</dbReference>
<dbReference type="InterPro" id="IPR020084">
    <property type="entry name" value="NUDIX_hydrolase_CS"/>
</dbReference>
<name>A0AB36CKZ0_9CORY</name>
<dbReference type="PROSITE" id="PS51462">
    <property type="entry name" value="NUDIX"/>
    <property type="match status" value="1"/>
</dbReference>
<organism evidence="3 4">
    <name type="scientific">Corynebacterium stationis</name>
    <dbReference type="NCBI Taxonomy" id="1705"/>
    <lineage>
        <taxon>Bacteria</taxon>
        <taxon>Bacillati</taxon>
        <taxon>Actinomycetota</taxon>
        <taxon>Actinomycetes</taxon>
        <taxon>Mycobacteriales</taxon>
        <taxon>Corynebacteriaceae</taxon>
        <taxon>Corynebacterium</taxon>
    </lineage>
</organism>
<evidence type="ECO:0000313" key="4">
    <source>
        <dbReference type="Proteomes" id="UP000544551"/>
    </source>
</evidence>
<feature type="domain" description="Nudix hydrolase" evidence="2">
    <location>
        <begin position="22"/>
        <end position="163"/>
    </location>
</feature>
<keyword evidence="1" id="KW-0378">Hydrolase</keyword>
<comment type="caution">
    <text evidence="3">The sequence shown here is derived from an EMBL/GenBank/DDBJ whole genome shotgun (WGS) entry which is preliminary data.</text>
</comment>
<protein>
    <submittedName>
        <fullName evidence="3">NUDIX domain-containing protein</fullName>
    </submittedName>
</protein>
<dbReference type="AlphaFoldDB" id="A0AB36CKZ0"/>
<dbReference type="InterPro" id="IPR000086">
    <property type="entry name" value="NUDIX_hydrolase_dom"/>
</dbReference>
<accession>A0AB36CKZ0</accession>
<dbReference type="InterPro" id="IPR015797">
    <property type="entry name" value="NUDIX_hydrolase-like_dom_sf"/>
</dbReference>
<dbReference type="Pfam" id="PF00293">
    <property type="entry name" value="NUDIX"/>
    <property type="match status" value="1"/>
</dbReference>
<evidence type="ECO:0000313" key="3">
    <source>
        <dbReference type="EMBL" id="NME89463.1"/>
    </source>
</evidence>
<dbReference type="PROSITE" id="PS00893">
    <property type="entry name" value="NUDIX_BOX"/>
    <property type="match status" value="1"/>
</dbReference>
<dbReference type="Proteomes" id="UP000544551">
    <property type="component" value="Unassembled WGS sequence"/>
</dbReference>
<dbReference type="SUPFAM" id="SSF55811">
    <property type="entry name" value="Nudix"/>
    <property type="match status" value="1"/>
</dbReference>
<proteinExistence type="predicted"/>
<dbReference type="CDD" id="cd04663">
    <property type="entry name" value="NUDIX_Hydrolase"/>
    <property type="match status" value="1"/>
</dbReference>
<gene>
    <name evidence="3" type="ORF">HF853_07240</name>
</gene>
<dbReference type="RefSeq" id="WP_168969740.1">
    <property type="nucleotide sequence ID" value="NZ_JABAFZ010000006.1"/>
</dbReference>
<dbReference type="EMBL" id="JABAFZ010000006">
    <property type="protein sequence ID" value="NME89463.1"/>
    <property type="molecule type" value="Genomic_DNA"/>
</dbReference>
<reference evidence="3 4" key="1">
    <citation type="submission" date="2020-04" db="EMBL/GenBank/DDBJ databases">
        <authorList>
            <person name="Hitch T.C.A."/>
            <person name="Wylensek D."/>
            <person name="Clavel T."/>
        </authorList>
    </citation>
    <scope>NUCLEOTIDE SEQUENCE [LARGE SCALE GENOMIC DNA]</scope>
    <source>
        <strain evidence="3 4">BL-383-APC-3D</strain>
    </source>
</reference>
<evidence type="ECO:0000256" key="1">
    <source>
        <dbReference type="ARBA" id="ARBA00022801"/>
    </source>
</evidence>
<dbReference type="GO" id="GO:0016787">
    <property type="term" value="F:hydrolase activity"/>
    <property type="evidence" value="ECO:0007669"/>
    <property type="project" value="UniProtKB-KW"/>
</dbReference>
<evidence type="ECO:0000259" key="2">
    <source>
        <dbReference type="PROSITE" id="PS51462"/>
    </source>
</evidence>
<sequence length="165" mass="18197">MTGASESAVSTPTGGGAAVSPRVVRKVVGYVVREDKLLVFTHDDIPLEVTGVQVPAGTIEIDEAPEDAVLREVLEETGLDTRIVSALGMECYDARPTKPEIHERYFYQLAPIERQVPERWSAGEENPSDGGKQQRWTCFWIPLEQSQVLCAGFGARLERLILESI</sequence>